<dbReference type="RefSeq" id="WP_151054443.1">
    <property type="nucleotide sequence ID" value="NZ_CP044222.1"/>
</dbReference>
<sequence length="268" mass="28282">MNKVIQLAAAAALVFSVAAPVSAASVDLNFTSGNSGARNSLTYAYGDDQLTVSGFSGLNSGSVSGSSVQTWAGWGLGMPTSNAVNSNGAHRVSNNEVSYRDGRRRVTGRQYQMVMFDFGREVSLDSFTVGDAVYSDNNWASVLAYTDTAPLTTLNGQKWSDLLESGFSTAGDANAYTGVTQGTPKLVEGGLTSQYWLVGVYNAVFSDNPMGTYDEGFKLTGISFSTVDIAETPLPAAAWLFITGLAGMGWVKKRKAKREQQAALVVAA</sequence>
<keyword evidence="2" id="KW-0732">Signal</keyword>
<dbReference type="EMBL" id="CP044222">
    <property type="protein sequence ID" value="QEW06268.1"/>
    <property type="molecule type" value="Genomic_DNA"/>
</dbReference>
<keyword evidence="4" id="KW-1185">Reference proteome</keyword>
<proteinExistence type="predicted"/>
<feature type="chain" id="PRO_5023865621" evidence="2">
    <location>
        <begin position="24"/>
        <end position="268"/>
    </location>
</feature>
<name>A0A5J6LD61_9GAMM</name>
<dbReference type="AlphaFoldDB" id="A0A5J6LD61"/>
<dbReference type="NCBIfam" id="NF041927">
    <property type="entry name" value="Xrt_dep_XDP1"/>
    <property type="match status" value="1"/>
</dbReference>
<keyword evidence="1" id="KW-0812">Transmembrane</keyword>
<evidence type="ECO:0000256" key="2">
    <source>
        <dbReference type="SAM" id="SignalP"/>
    </source>
</evidence>
<keyword evidence="1" id="KW-1133">Transmembrane helix</keyword>
<dbReference type="InterPro" id="IPR022472">
    <property type="entry name" value="VPLPA-CTERM"/>
</dbReference>
<dbReference type="Proteomes" id="UP000325606">
    <property type="component" value="Chromosome"/>
</dbReference>
<dbReference type="NCBIfam" id="TIGR03370">
    <property type="entry name" value="VPLPA-CTERM"/>
    <property type="match status" value="1"/>
</dbReference>
<reference evidence="3 4" key="1">
    <citation type="submission" date="2019-09" db="EMBL/GenBank/DDBJ databases">
        <title>Nitrincola iocasae sp. nov., a bacterium isolated from the sediment collected at a cold seep field in South China Sea.</title>
        <authorList>
            <person name="Zhang H."/>
            <person name="Wang H."/>
            <person name="Li C."/>
        </authorList>
    </citation>
    <scope>NUCLEOTIDE SEQUENCE [LARGE SCALE GENOMIC DNA]</scope>
    <source>
        <strain evidence="3 4">KXZD1103</strain>
    </source>
</reference>
<protein>
    <submittedName>
        <fullName evidence="3">VPLPA-CTERM sorting domain-containing protein</fullName>
    </submittedName>
</protein>
<dbReference type="InterPro" id="IPR049672">
    <property type="entry name" value="Xrt_dep_XDP1"/>
</dbReference>
<organism evidence="3 4">
    <name type="scientific">Nitrincola iocasae</name>
    <dbReference type="NCBI Taxonomy" id="2614693"/>
    <lineage>
        <taxon>Bacteria</taxon>
        <taxon>Pseudomonadati</taxon>
        <taxon>Pseudomonadota</taxon>
        <taxon>Gammaproteobacteria</taxon>
        <taxon>Oceanospirillales</taxon>
        <taxon>Oceanospirillaceae</taxon>
        <taxon>Nitrincola</taxon>
    </lineage>
</organism>
<dbReference type="KEGG" id="nik:F5I99_07015"/>
<feature type="signal peptide" evidence="2">
    <location>
        <begin position="1"/>
        <end position="23"/>
    </location>
</feature>
<evidence type="ECO:0000313" key="3">
    <source>
        <dbReference type="EMBL" id="QEW06268.1"/>
    </source>
</evidence>
<keyword evidence="1" id="KW-0472">Membrane</keyword>
<gene>
    <name evidence="3" type="ORF">F5I99_07015</name>
</gene>
<accession>A0A5J6LD61</accession>
<feature type="transmembrane region" description="Helical" evidence="1">
    <location>
        <begin position="234"/>
        <end position="251"/>
    </location>
</feature>
<evidence type="ECO:0000256" key="1">
    <source>
        <dbReference type="SAM" id="Phobius"/>
    </source>
</evidence>
<evidence type="ECO:0000313" key="4">
    <source>
        <dbReference type="Proteomes" id="UP000325606"/>
    </source>
</evidence>